<name>A0ABM1TRR2_LIMPO</name>
<dbReference type="InterPro" id="IPR006149">
    <property type="entry name" value="EB_dom"/>
</dbReference>
<keyword evidence="2" id="KW-1185">Reference proteome</keyword>
<feature type="domain" description="EB" evidence="1">
    <location>
        <begin position="150"/>
        <end position="189"/>
    </location>
</feature>
<protein>
    <submittedName>
        <fullName evidence="3">Uncharacterized protein LOC106474535</fullName>
    </submittedName>
</protein>
<reference evidence="3" key="1">
    <citation type="submission" date="2025-08" db="UniProtKB">
        <authorList>
            <consortium name="RefSeq"/>
        </authorList>
    </citation>
    <scope>IDENTIFICATION</scope>
    <source>
        <tissue evidence="3">Muscle</tissue>
    </source>
</reference>
<dbReference type="GeneID" id="106474535"/>
<evidence type="ECO:0000259" key="1">
    <source>
        <dbReference type="Pfam" id="PF01683"/>
    </source>
</evidence>
<evidence type="ECO:0000313" key="2">
    <source>
        <dbReference type="Proteomes" id="UP000694941"/>
    </source>
</evidence>
<dbReference type="RefSeq" id="XP_022258568.1">
    <property type="nucleotide sequence ID" value="XM_022402860.1"/>
</dbReference>
<evidence type="ECO:0000313" key="3">
    <source>
        <dbReference type="RefSeq" id="XP_022258568.1"/>
    </source>
</evidence>
<gene>
    <name evidence="3" type="primary">LOC106474535</name>
</gene>
<feature type="domain" description="EB" evidence="1">
    <location>
        <begin position="45"/>
        <end position="90"/>
    </location>
</feature>
<organism evidence="2 3">
    <name type="scientific">Limulus polyphemus</name>
    <name type="common">Atlantic horseshoe crab</name>
    <dbReference type="NCBI Taxonomy" id="6850"/>
    <lineage>
        <taxon>Eukaryota</taxon>
        <taxon>Metazoa</taxon>
        <taxon>Ecdysozoa</taxon>
        <taxon>Arthropoda</taxon>
        <taxon>Chelicerata</taxon>
        <taxon>Merostomata</taxon>
        <taxon>Xiphosura</taxon>
        <taxon>Limulidae</taxon>
        <taxon>Limulus</taxon>
    </lineage>
</organism>
<dbReference type="Proteomes" id="UP000694941">
    <property type="component" value="Unplaced"/>
</dbReference>
<dbReference type="PANTHER" id="PTHR39069">
    <property type="entry name" value="ECDYSONE-INDUCIBLE GENE E1, ISOFORM A"/>
    <property type="match status" value="1"/>
</dbReference>
<feature type="domain" description="EB" evidence="1">
    <location>
        <begin position="99"/>
        <end position="142"/>
    </location>
</feature>
<accession>A0ABM1TRR2</accession>
<sequence>MYIDERKQAAIGERCTNDLDCATSKTTCVEKRCQCVAKYPVLVKVRSELKCLEDKDYGEKCFNSLQCNYTSPTTECRDSRCRCRPHHDLVEDDYGIRICYRRANPGEPCQNDVQCEWMSGGDTSLTCVTGKCACSNSHVFVQDSYLIPGCYKKASLFENCEVDEQCTTSGAFCSTNGKCMCEYGYRYRKQEGCVQSM</sequence>
<dbReference type="Pfam" id="PF01683">
    <property type="entry name" value="EB"/>
    <property type="match status" value="3"/>
</dbReference>
<proteinExistence type="predicted"/>
<dbReference type="PANTHER" id="PTHR39069:SF8">
    <property type="entry name" value="FI17111P1"/>
    <property type="match status" value="1"/>
</dbReference>